<dbReference type="Proteomes" id="UP000193427">
    <property type="component" value="Chromosome"/>
</dbReference>
<dbReference type="RefSeq" id="WP_085749509.1">
    <property type="nucleotide sequence ID" value="NZ_BSPR01000002.1"/>
</dbReference>
<reference evidence="1 2" key="1">
    <citation type="submission" date="2016-04" db="EMBL/GenBank/DDBJ databases">
        <title>Complete genome sequence of natural rubber-degrading, novel Gram-negative bacterium, Rhizobacter gummiphilus strain NS21.</title>
        <authorList>
            <person name="Tabata M."/>
            <person name="Kasai D."/>
            <person name="Fukuda M."/>
        </authorList>
    </citation>
    <scope>NUCLEOTIDE SEQUENCE [LARGE SCALE GENOMIC DNA]</scope>
    <source>
        <strain evidence="1 2">NS21</strain>
    </source>
</reference>
<organism evidence="1 2">
    <name type="scientific">Piscinibacter gummiphilus</name>
    <dbReference type="NCBI Taxonomy" id="946333"/>
    <lineage>
        <taxon>Bacteria</taxon>
        <taxon>Pseudomonadati</taxon>
        <taxon>Pseudomonadota</taxon>
        <taxon>Betaproteobacteria</taxon>
        <taxon>Burkholderiales</taxon>
        <taxon>Sphaerotilaceae</taxon>
        <taxon>Piscinibacter</taxon>
    </lineage>
</organism>
<name>A0A1W6L4R3_9BURK</name>
<sequence length="109" mass="12474">MTHDSADATHGITLLSRHWAWLAAQPRSPSATLRRLVEEARRDADGRFRHADARDACYRFLRFEAGDREGFEDTVRALYAGDAARFETLTARWPDDVRMEAQRLAAAVW</sequence>
<protein>
    <submittedName>
        <fullName evidence="1">Uncharacterized protein</fullName>
    </submittedName>
</protein>
<keyword evidence="2" id="KW-1185">Reference proteome</keyword>
<dbReference type="OrthoDB" id="282960at2"/>
<dbReference type="EMBL" id="CP015118">
    <property type="protein sequence ID" value="ARN19253.1"/>
    <property type="molecule type" value="Genomic_DNA"/>
</dbReference>
<dbReference type="STRING" id="946333.A4W93_04620"/>
<dbReference type="Pfam" id="PF09998">
    <property type="entry name" value="DUF2239"/>
    <property type="match status" value="1"/>
</dbReference>
<evidence type="ECO:0000313" key="2">
    <source>
        <dbReference type="Proteomes" id="UP000193427"/>
    </source>
</evidence>
<dbReference type="AlphaFoldDB" id="A0A1W6L4R3"/>
<dbReference type="InterPro" id="IPR018715">
    <property type="entry name" value="DUF2239"/>
</dbReference>
<accession>A0A1W6L4R3</accession>
<gene>
    <name evidence="1" type="ORF">A4W93_04620</name>
</gene>
<evidence type="ECO:0000313" key="1">
    <source>
        <dbReference type="EMBL" id="ARN19253.1"/>
    </source>
</evidence>
<dbReference type="KEGG" id="rgu:A4W93_04620"/>
<proteinExistence type="predicted"/>